<evidence type="ECO:0000313" key="4">
    <source>
        <dbReference type="Proteomes" id="UP000824220"/>
    </source>
</evidence>
<evidence type="ECO:0000256" key="2">
    <source>
        <dbReference type="SAM" id="Phobius"/>
    </source>
</evidence>
<comment type="caution">
    <text evidence="3">The sequence shown here is derived from an EMBL/GenBank/DDBJ whole genome shotgun (WGS) entry which is preliminary data.</text>
</comment>
<reference evidence="3" key="2">
    <citation type="submission" date="2021-04" db="EMBL/GenBank/DDBJ databases">
        <authorList>
            <person name="Gilroy R."/>
        </authorList>
    </citation>
    <scope>NUCLEOTIDE SEQUENCE</scope>
    <source>
        <strain evidence="3">ChiHjej8B7-3636</strain>
    </source>
</reference>
<gene>
    <name evidence="3" type="ORF">H9800_08650</name>
</gene>
<dbReference type="Proteomes" id="UP000824220">
    <property type="component" value="Unassembled WGS sequence"/>
</dbReference>
<feature type="transmembrane region" description="Helical" evidence="2">
    <location>
        <begin position="55"/>
        <end position="75"/>
    </location>
</feature>
<feature type="transmembrane region" description="Helical" evidence="2">
    <location>
        <begin position="185"/>
        <end position="206"/>
    </location>
</feature>
<feature type="transmembrane region" description="Helical" evidence="2">
    <location>
        <begin position="113"/>
        <end position="134"/>
    </location>
</feature>
<feature type="transmembrane region" description="Helical" evidence="2">
    <location>
        <begin position="87"/>
        <end position="107"/>
    </location>
</feature>
<dbReference type="EMBL" id="DXAM01000122">
    <property type="protein sequence ID" value="HJA04914.1"/>
    <property type="molecule type" value="Genomic_DNA"/>
</dbReference>
<name>A0A9D2H6Q3_9MICO</name>
<keyword evidence="2" id="KW-0472">Membrane</keyword>
<feature type="region of interest" description="Disordered" evidence="1">
    <location>
        <begin position="240"/>
        <end position="266"/>
    </location>
</feature>
<feature type="non-terminal residue" evidence="3">
    <location>
        <position position="266"/>
    </location>
</feature>
<dbReference type="AlphaFoldDB" id="A0A9D2H6Q3"/>
<feature type="transmembrane region" description="Helical" evidence="2">
    <location>
        <begin position="28"/>
        <end position="49"/>
    </location>
</feature>
<accession>A0A9D2H6Q3</accession>
<organism evidence="3 4">
    <name type="scientific">Candidatus Microbacterium stercoravium</name>
    <dbReference type="NCBI Taxonomy" id="2838697"/>
    <lineage>
        <taxon>Bacteria</taxon>
        <taxon>Bacillati</taxon>
        <taxon>Actinomycetota</taxon>
        <taxon>Actinomycetes</taxon>
        <taxon>Micrococcales</taxon>
        <taxon>Microbacteriaceae</taxon>
        <taxon>Microbacterium</taxon>
    </lineage>
</organism>
<evidence type="ECO:0000313" key="3">
    <source>
        <dbReference type="EMBL" id="HJA04914.1"/>
    </source>
</evidence>
<sequence>MTSPYSPHTPSPAESDDAPGIPPLMRGAMWVAIAALIAGAVLCVFWVLVSPEGGVIPKAFMTILALAGFAGTSLLDAQLAARRPSWLVVASMASWVLVLLCTLSLIWVPTGYVYPVAKVWFFILIVLFVQLTLLHQRLLWRAHSRHVTGFTRALTVVTSAFVLALLVMALVPLTLPAYFVYPEVYGRIMVSLAILGAVGTALVPIITTMFGPKRGAALAAARPLPWPTYRDGMTPLPILPDGQPDFEAQRTGVPSPGARSFAPAPQ</sequence>
<protein>
    <submittedName>
        <fullName evidence="3">Uncharacterized protein</fullName>
    </submittedName>
</protein>
<keyword evidence="2" id="KW-1133">Transmembrane helix</keyword>
<keyword evidence="2" id="KW-0812">Transmembrane</keyword>
<feature type="transmembrane region" description="Helical" evidence="2">
    <location>
        <begin position="154"/>
        <end position="179"/>
    </location>
</feature>
<evidence type="ECO:0000256" key="1">
    <source>
        <dbReference type="SAM" id="MobiDB-lite"/>
    </source>
</evidence>
<proteinExistence type="predicted"/>
<reference evidence="3" key="1">
    <citation type="journal article" date="2021" name="PeerJ">
        <title>Extensive microbial diversity within the chicken gut microbiome revealed by metagenomics and culture.</title>
        <authorList>
            <person name="Gilroy R."/>
            <person name="Ravi A."/>
            <person name="Getino M."/>
            <person name="Pursley I."/>
            <person name="Horton D.L."/>
            <person name="Alikhan N.F."/>
            <person name="Baker D."/>
            <person name="Gharbi K."/>
            <person name="Hall N."/>
            <person name="Watson M."/>
            <person name="Adriaenssens E.M."/>
            <person name="Foster-Nyarko E."/>
            <person name="Jarju S."/>
            <person name="Secka A."/>
            <person name="Antonio M."/>
            <person name="Oren A."/>
            <person name="Chaudhuri R.R."/>
            <person name="La Ragione R."/>
            <person name="Hildebrand F."/>
            <person name="Pallen M.J."/>
        </authorList>
    </citation>
    <scope>NUCLEOTIDE SEQUENCE</scope>
    <source>
        <strain evidence="3">ChiHjej8B7-3636</strain>
    </source>
</reference>